<dbReference type="Proteomes" id="UP000823388">
    <property type="component" value="Chromosome 2K"/>
</dbReference>
<proteinExistence type="predicted"/>
<evidence type="ECO:0000313" key="1">
    <source>
        <dbReference type="EMBL" id="KAG2639960.1"/>
    </source>
</evidence>
<accession>A0A8T0VXS7</accession>
<dbReference type="EMBL" id="CM029039">
    <property type="protein sequence ID" value="KAG2639960.1"/>
    <property type="molecule type" value="Genomic_DNA"/>
</dbReference>
<keyword evidence="2" id="KW-1185">Reference proteome</keyword>
<organism evidence="1 2">
    <name type="scientific">Panicum virgatum</name>
    <name type="common">Blackwell switchgrass</name>
    <dbReference type="NCBI Taxonomy" id="38727"/>
    <lineage>
        <taxon>Eukaryota</taxon>
        <taxon>Viridiplantae</taxon>
        <taxon>Streptophyta</taxon>
        <taxon>Embryophyta</taxon>
        <taxon>Tracheophyta</taxon>
        <taxon>Spermatophyta</taxon>
        <taxon>Magnoliopsida</taxon>
        <taxon>Liliopsida</taxon>
        <taxon>Poales</taxon>
        <taxon>Poaceae</taxon>
        <taxon>PACMAD clade</taxon>
        <taxon>Panicoideae</taxon>
        <taxon>Panicodae</taxon>
        <taxon>Paniceae</taxon>
        <taxon>Panicinae</taxon>
        <taxon>Panicum</taxon>
        <taxon>Panicum sect. Hiantes</taxon>
    </lineage>
</organism>
<evidence type="ECO:0000313" key="2">
    <source>
        <dbReference type="Proteomes" id="UP000823388"/>
    </source>
</evidence>
<comment type="caution">
    <text evidence="1">The sequence shown here is derived from an EMBL/GenBank/DDBJ whole genome shotgun (WGS) entry which is preliminary data.</text>
</comment>
<sequence>MARWMKLLLFMESDLESDKARLAHLLVPCICIKLFSDEHIGCDFGPYCSLRNQGRLPVWQAKR</sequence>
<gene>
    <name evidence="1" type="ORF">PVAP13_2KG036332</name>
</gene>
<name>A0A8T0VXS7_PANVG</name>
<reference evidence="1 2" key="1">
    <citation type="submission" date="2020-05" db="EMBL/GenBank/DDBJ databases">
        <title>WGS assembly of Panicum virgatum.</title>
        <authorList>
            <person name="Lovell J.T."/>
            <person name="Jenkins J."/>
            <person name="Shu S."/>
            <person name="Juenger T.E."/>
            <person name="Schmutz J."/>
        </authorList>
    </citation>
    <scope>NUCLEOTIDE SEQUENCE [LARGE SCALE GENOMIC DNA]</scope>
    <source>
        <strain evidence="2">cv. AP13</strain>
    </source>
</reference>
<protein>
    <submittedName>
        <fullName evidence="1">Uncharacterized protein</fullName>
    </submittedName>
</protein>
<dbReference type="AlphaFoldDB" id="A0A8T0VXS7"/>